<dbReference type="AlphaFoldDB" id="A0A3D9JLV2"/>
<name>A0A3D9JLV2_9BACL</name>
<protein>
    <submittedName>
        <fullName evidence="1">Uncharacterized protein YneR</fullName>
    </submittedName>
</protein>
<proteinExistence type="predicted"/>
<dbReference type="EMBL" id="QRDZ01000017">
    <property type="protein sequence ID" value="RED75073.1"/>
    <property type="molecule type" value="Genomic_DNA"/>
</dbReference>
<keyword evidence="2" id="KW-1185">Reference proteome</keyword>
<gene>
    <name evidence="1" type="ORF">DFP98_11745</name>
</gene>
<dbReference type="SUPFAM" id="SSF89360">
    <property type="entry name" value="HesB-like domain"/>
    <property type="match status" value="1"/>
</dbReference>
<sequence length="94" mass="10440">MIMSFLVTGEAIRTFKEEWGLQNGQYVRIYAKYAGGGNNPFSVGINASAEPVDPAIIVPLGGYRFFVEKSDEWIVNDIKLDIDSGEDGIFFTIE</sequence>
<comment type="caution">
    <text evidence="1">The sequence shown here is derived from an EMBL/GenBank/DDBJ whole genome shotgun (WGS) entry which is preliminary data.</text>
</comment>
<reference evidence="1 2" key="1">
    <citation type="submission" date="2018-07" db="EMBL/GenBank/DDBJ databases">
        <title>Genomic Encyclopedia of Type Strains, Phase III (KMG-III): the genomes of soil and plant-associated and newly described type strains.</title>
        <authorList>
            <person name="Whitman W."/>
        </authorList>
    </citation>
    <scope>NUCLEOTIDE SEQUENCE [LARGE SCALE GENOMIC DNA]</scope>
    <source>
        <strain evidence="1 2">CECT 7287</strain>
    </source>
</reference>
<dbReference type="InterPro" id="IPR035903">
    <property type="entry name" value="HesB-like_dom_sf"/>
</dbReference>
<accession>A0A3D9JLV2</accession>
<dbReference type="Proteomes" id="UP000256977">
    <property type="component" value="Unassembled WGS sequence"/>
</dbReference>
<organism evidence="1 2">
    <name type="scientific">Cohnella phaseoli</name>
    <dbReference type="NCBI Taxonomy" id="456490"/>
    <lineage>
        <taxon>Bacteria</taxon>
        <taxon>Bacillati</taxon>
        <taxon>Bacillota</taxon>
        <taxon>Bacilli</taxon>
        <taxon>Bacillales</taxon>
        <taxon>Paenibacillaceae</taxon>
        <taxon>Cohnella</taxon>
    </lineage>
</organism>
<evidence type="ECO:0000313" key="2">
    <source>
        <dbReference type="Proteomes" id="UP000256977"/>
    </source>
</evidence>
<evidence type="ECO:0000313" key="1">
    <source>
        <dbReference type="EMBL" id="RED75073.1"/>
    </source>
</evidence>